<dbReference type="AlphaFoldDB" id="A0A6I2RNZ7"/>
<dbReference type="InterPro" id="IPR024989">
    <property type="entry name" value="MFS_assoc_dom"/>
</dbReference>
<accession>A0A6I2RNZ7</accession>
<dbReference type="EMBL" id="WKPO01000098">
    <property type="protein sequence ID" value="MSB51400.1"/>
    <property type="molecule type" value="Genomic_DNA"/>
</dbReference>
<proteinExistence type="predicted"/>
<feature type="transmembrane region" description="Helical" evidence="5">
    <location>
        <begin position="65"/>
        <end position="82"/>
    </location>
</feature>
<evidence type="ECO:0000259" key="6">
    <source>
        <dbReference type="Pfam" id="PF12832"/>
    </source>
</evidence>
<feature type="transmembrane region" description="Helical" evidence="5">
    <location>
        <begin position="94"/>
        <end position="114"/>
    </location>
</feature>
<feature type="transmembrane region" description="Helical" evidence="5">
    <location>
        <begin position="157"/>
        <end position="176"/>
    </location>
</feature>
<feature type="transmembrane region" description="Helical" evidence="5">
    <location>
        <begin position="126"/>
        <end position="145"/>
    </location>
</feature>
<dbReference type="InterPro" id="IPR036259">
    <property type="entry name" value="MFS_trans_sf"/>
</dbReference>
<dbReference type="GO" id="GO:0016020">
    <property type="term" value="C:membrane"/>
    <property type="evidence" value="ECO:0007669"/>
    <property type="project" value="UniProtKB-SubCell"/>
</dbReference>
<keyword evidence="3 5" id="KW-1133">Transmembrane helix</keyword>
<evidence type="ECO:0000313" key="8">
    <source>
        <dbReference type="Proteomes" id="UP000429811"/>
    </source>
</evidence>
<dbReference type="SUPFAM" id="SSF103473">
    <property type="entry name" value="MFS general substrate transporter"/>
    <property type="match status" value="1"/>
</dbReference>
<evidence type="ECO:0000256" key="4">
    <source>
        <dbReference type="ARBA" id="ARBA00023136"/>
    </source>
</evidence>
<evidence type="ECO:0000256" key="3">
    <source>
        <dbReference type="ARBA" id="ARBA00022989"/>
    </source>
</evidence>
<keyword evidence="2 5" id="KW-0812">Transmembrane</keyword>
<protein>
    <submittedName>
        <fullName evidence="7">MFS transporter</fullName>
    </submittedName>
</protein>
<feature type="non-terminal residue" evidence="7">
    <location>
        <position position="183"/>
    </location>
</feature>
<evidence type="ECO:0000256" key="1">
    <source>
        <dbReference type="ARBA" id="ARBA00004141"/>
    </source>
</evidence>
<feature type="transmembrane region" description="Helical" evidence="5">
    <location>
        <begin position="32"/>
        <end position="53"/>
    </location>
</feature>
<name>A0A6I2RNZ7_FLAPL</name>
<feature type="domain" description="Major facilitator superfamily associated" evidence="6">
    <location>
        <begin position="7"/>
        <end position="172"/>
    </location>
</feature>
<organism evidence="7 8">
    <name type="scientific">Flavonifractor plautii</name>
    <name type="common">Fusobacterium plautii</name>
    <dbReference type="NCBI Taxonomy" id="292800"/>
    <lineage>
        <taxon>Bacteria</taxon>
        <taxon>Bacillati</taxon>
        <taxon>Bacillota</taxon>
        <taxon>Clostridia</taxon>
        <taxon>Eubacteriales</taxon>
        <taxon>Oscillospiraceae</taxon>
        <taxon>Flavonifractor</taxon>
    </lineage>
</organism>
<comment type="subcellular location">
    <subcellularLocation>
        <location evidence="1">Membrane</location>
        <topology evidence="1">Multi-pass membrane protein</topology>
    </subcellularLocation>
</comment>
<comment type="caution">
    <text evidence="7">The sequence shown here is derived from an EMBL/GenBank/DDBJ whole genome shotgun (WGS) entry which is preliminary data.</text>
</comment>
<dbReference type="Proteomes" id="UP000429811">
    <property type="component" value="Unassembled WGS sequence"/>
</dbReference>
<evidence type="ECO:0000256" key="5">
    <source>
        <dbReference type="SAM" id="Phobius"/>
    </source>
</evidence>
<sequence>MAMQIGFWAMFASIVGYQTALLLDRGFSNGEAGLMTSVRCLAGIVCQPLLGGFADRHPEFPLKRIVSLSMLLSLGVSVWYWLAPGMGLGETALVWAVIGGLEVSSYPLMDAMAIQFINDGVPIRYSLGRGLGSLAYALTCVFLGFQVGRSGVESTLLTHVVLVAAEIALVATYPPYRGRPRAR</sequence>
<evidence type="ECO:0000313" key="7">
    <source>
        <dbReference type="EMBL" id="MSB51400.1"/>
    </source>
</evidence>
<evidence type="ECO:0000256" key="2">
    <source>
        <dbReference type="ARBA" id="ARBA00022692"/>
    </source>
</evidence>
<gene>
    <name evidence="7" type="ORF">GKE90_22495</name>
</gene>
<dbReference type="Pfam" id="PF12832">
    <property type="entry name" value="MFS_1_like"/>
    <property type="match status" value="1"/>
</dbReference>
<reference evidence="7 8" key="1">
    <citation type="journal article" date="2019" name="Nat. Med.">
        <title>A library of human gut bacterial isolates paired with longitudinal multiomics data enables mechanistic microbiome research.</title>
        <authorList>
            <person name="Poyet M."/>
            <person name="Groussin M."/>
            <person name="Gibbons S.M."/>
            <person name="Avila-Pacheco J."/>
            <person name="Jiang X."/>
            <person name="Kearney S.M."/>
            <person name="Perrotta A.R."/>
            <person name="Berdy B."/>
            <person name="Zhao S."/>
            <person name="Lieberman T.D."/>
            <person name="Swanson P.K."/>
            <person name="Smith M."/>
            <person name="Roesemann S."/>
            <person name="Alexander J.E."/>
            <person name="Rich S.A."/>
            <person name="Livny J."/>
            <person name="Vlamakis H."/>
            <person name="Clish C."/>
            <person name="Bullock K."/>
            <person name="Deik A."/>
            <person name="Scott J."/>
            <person name="Pierce K.A."/>
            <person name="Xavier R.J."/>
            <person name="Alm E.J."/>
        </authorList>
    </citation>
    <scope>NUCLEOTIDE SEQUENCE [LARGE SCALE GENOMIC DNA]</scope>
    <source>
        <strain evidence="7 8">BIOML-A5</strain>
    </source>
</reference>
<dbReference type="Gene3D" id="1.20.1250.20">
    <property type="entry name" value="MFS general substrate transporter like domains"/>
    <property type="match status" value="1"/>
</dbReference>
<keyword evidence="4 5" id="KW-0472">Membrane</keyword>